<keyword evidence="2" id="KW-1185">Reference proteome</keyword>
<evidence type="ECO:0008006" key="3">
    <source>
        <dbReference type="Google" id="ProtNLM"/>
    </source>
</evidence>
<dbReference type="Proteomes" id="UP000175669">
    <property type="component" value="Unassembled WGS sequence"/>
</dbReference>
<dbReference type="OrthoDB" id="5296245at2"/>
<dbReference type="AlphaFoldDB" id="A0A1E8CHX8"/>
<dbReference type="EMBL" id="MASR01000001">
    <property type="protein sequence ID" value="OFE11895.1"/>
    <property type="molecule type" value="Genomic_DNA"/>
</dbReference>
<dbReference type="STRING" id="1524254.PHACT_00995"/>
<sequence length="143" mass="15587">MSSSKAENYSSPAAQADAEAHHQHPLLMSVSITDPLVLQRCYMPFFLRGGLFVPSARRFSLRQRLFLVLTLPALPDAPDKHTICALNTTVAWLSPAPWGAGQITNDQLGRGGVNARVQGVGLHFDNAEPDLKPFIESLLKALL</sequence>
<reference evidence="2" key="1">
    <citation type="submission" date="2016-07" db="EMBL/GenBank/DDBJ databases">
        <authorList>
            <person name="Florea S."/>
            <person name="Webb J.S."/>
            <person name="Jaromczyk J."/>
            <person name="Schardl C.L."/>
        </authorList>
    </citation>
    <scope>NUCLEOTIDE SEQUENCE [LARGE SCALE GENOMIC DNA]</scope>
    <source>
        <strain evidence="2">KCTC 42131</strain>
    </source>
</reference>
<proteinExistence type="predicted"/>
<organism evidence="1 2">
    <name type="scientific">Pseudohongiella acticola</name>
    <dbReference type="NCBI Taxonomy" id="1524254"/>
    <lineage>
        <taxon>Bacteria</taxon>
        <taxon>Pseudomonadati</taxon>
        <taxon>Pseudomonadota</taxon>
        <taxon>Gammaproteobacteria</taxon>
        <taxon>Pseudomonadales</taxon>
        <taxon>Pseudohongiellaceae</taxon>
        <taxon>Pseudohongiella</taxon>
    </lineage>
</organism>
<comment type="caution">
    <text evidence="1">The sequence shown here is derived from an EMBL/GenBank/DDBJ whole genome shotgun (WGS) entry which is preliminary data.</text>
</comment>
<evidence type="ECO:0000313" key="2">
    <source>
        <dbReference type="Proteomes" id="UP000175669"/>
    </source>
</evidence>
<evidence type="ECO:0000313" key="1">
    <source>
        <dbReference type="EMBL" id="OFE11895.1"/>
    </source>
</evidence>
<accession>A0A1E8CHX8</accession>
<protein>
    <recommendedName>
        <fullName evidence="3">PilZ domain-containing protein</fullName>
    </recommendedName>
</protein>
<dbReference type="Gene3D" id="2.40.10.220">
    <property type="entry name" value="predicted glycosyltransferase like domains"/>
    <property type="match status" value="1"/>
</dbReference>
<name>A0A1E8CHX8_9GAMM</name>
<gene>
    <name evidence="1" type="ORF">PHACT_00995</name>
</gene>
<dbReference type="RefSeq" id="WP_070115520.1">
    <property type="nucleotide sequence ID" value="NZ_MASR01000001.1"/>
</dbReference>